<evidence type="ECO:0000256" key="3">
    <source>
        <dbReference type="ARBA" id="ARBA00022448"/>
    </source>
</evidence>
<evidence type="ECO:0000256" key="8">
    <source>
        <dbReference type="ARBA" id="ARBA00022989"/>
    </source>
</evidence>
<keyword evidence="4 12" id="KW-0812">Transmembrane</keyword>
<dbReference type="EMBL" id="JAJTJA010000002">
    <property type="protein sequence ID" value="KAH8703289.1"/>
    <property type="molecule type" value="Genomic_DNA"/>
</dbReference>
<feature type="region of interest" description="Disordered" evidence="11">
    <location>
        <begin position="371"/>
        <end position="415"/>
    </location>
</feature>
<dbReference type="CDD" id="cd18596">
    <property type="entry name" value="ABC_6TM_VMR1_D1_like"/>
    <property type="match status" value="1"/>
</dbReference>
<evidence type="ECO:0000256" key="6">
    <source>
        <dbReference type="ARBA" id="ARBA00022741"/>
    </source>
</evidence>
<evidence type="ECO:0000256" key="9">
    <source>
        <dbReference type="ARBA" id="ARBA00023136"/>
    </source>
</evidence>
<dbReference type="Gene3D" id="1.20.1560.10">
    <property type="entry name" value="ABC transporter type 1, transmembrane domain"/>
    <property type="match status" value="2"/>
</dbReference>
<dbReference type="InterPro" id="IPR011527">
    <property type="entry name" value="ABC1_TM_dom"/>
</dbReference>
<dbReference type="SUPFAM" id="SSF90123">
    <property type="entry name" value="ABC transporter transmembrane region"/>
    <property type="match status" value="2"/>
</dbReference>
<feature type="domain" description="ABC transmembrane type-1" evidence="14">
    <location>
        <begin position="1019"/>
        <end position="1274"/>
    </location>
</feature>
<dbReference type="GO" id="GO:0140359">
    <property type="term" value="F:ABC-type transporter activity"/>
    <property type="evidence" value="ECO:0007669"/>
    <property type="project" value="InterPro"/>
</dbReference>
<feature type="domain" description="ABC transporter" evidence="13">
    <location>
        <begin position="632"/>
        <end position="884"/>
    </location>
</feature>
<feature type="transmembrane region" description="Helical" evidence="12">
    <location>
        <begin position="1170"/>
        <end position="1188"/>
    </location>
</feature>
<evidence type="ECO:0000256" key="4">
    <source>
        <dbReference type="ARBA" id="ARBA00022692"/>
    </source>
</evidence>
<evidence type="ECO:0000259" key="14">
    <source>
        <dbReference type="PROSITE" id="PS50929"/>
    </source>
</evidence>
<sequence length="1584" mass="174760">MTGLSLHISPLFVASAGLGVTVLLNIRAITTIAQRLLHTKHVEVVQYDTYEDEDGIATEETVNEYIAYTRKLLYAVVFLTIAGFGLSLPIAILNTCGSFGEDDLLIESWLQVASWSTLGFNAVAITVEPSPVKKYQLGAYGFFASFLAFVVPFIEIYFAQKFGKKQYFDLTHIVLLTAHSVVGLVLGLTYVSIPRRPHVFFDNKPVDRQYTSPLSHIITFGWADHLLRFAIQNQGLEIDNLHYICNSMRSKNLHSSLEATRGSSPLWKVLLKLYWPALIFQHALTFTGSFLQFAPQVALFGLLKALEDREAGQEVRWKMWAWAIGLGILKMISSTIDSYLYWVVYTKLAMPIQEQLAATVFAKAMRRKDAKGPEKADTKSDGSDSKDPQVDDRASNAESDDDDDDDDDDDESGLGKTRQSIINLAVVDAECVSDAVQYNHLLPTSILELVIACTFLFQILGWKATLSGLSVAVIVLPVNIYTAKKYANAQTSLMKYRDQKVAVLTEVLQGIRQIKFSALESSWQKKVSDVRELELAAQWKALVYDIALLTIWLLGPIMLSAVSLAVYATINGQLTASVAFTAMSIFETLEVSFAVLPELISDLIEAWVSLGRIDKHLNSLEKVQVTIPSDRIAFENASVAWPVDDDETPLEERFVLKNLNICFPNKGLSVISGKTGSGKSLLLGTILGEADILDGVVRVPQPPPLEERYDSLANSNNWLIDSSIAYVAQIPWIENASLKDNILFGLPYDANRYHKVISACALTKDLSMLPDKDLTDIGANGINLSGGQKWRVSFARALYSRASILVMDDIFSAVDAHTGRHLFEEALTGELGQDRTRILVTHHVDLCLSRTDYAVLLEEDTVRCGTIEELQGSDSLTSILLGEHHLKGPGTENTSGKDNNSTSGAFGRVGEFSHVAEPSADQGDQETGRQTIPKKFMEDETRATGSIRREVYIRYFTTGGNMSLWMLGLAVTIAYEAITVGRSWWVNIWTADAEQPYGNESVSAVHLSLNQFPMASNGTTNLAASAQDNLLKFYLGIYVGLSLLACIIGSLRYFCVLYASLRTSRSLFNELTYAVLRAPLRWLDTIPVGRILNRFTSDFHLLDSRLGYNINSVANQVLEICGVMIAGALVSPWLIVFAIVLFFTCLHFAGLYLTGAREINRLESNARSPILEQFGSALAGLGTIRAFTKKNTYIHHMYGLIDRHMQAWYHLWLFNYWLTFRMNAVGAVFTGTSALLVVIMNGTSASLAGFALSFALKYTDIIEWALRQCSDLELEMNAAERVVEYSNIVIENQEGQDVPASWPSQGNIEVENLVVSYAPDLPPVLRGLNFQVEQNQRVGVVGRTGAGKSSLTLALFRFLEAREGRIVIDGIDVSKIKLYDLRSRLAIIPQDPVLFSGTVRSNLDPFGGNSNAELYDALERVQLINGSEDNASPGTITPGSSSSGTIVKDNNNNTNIFKSLNSPISEGGLNLSQGQRQLLCLARAIVSRPKIMVLDEATSAVDMATDALIQRSIRSEFGRNATTLLVIAHRLSTIADFDKILVMDAGCAVEFGTPKELMGIEGGVFRSLVEESGERKNLEEIIFG</sequence>
<feature type="transmembrane region" description="Helical" evidence="12">
    <location>
        <begin position="541"/>
        <end position="568"/>
    </location>
</feature>
<dbReference type="SUPFAM" id="SSF52540">
    <property type="entry name" value="P-loop containing nucleoside triphosphate hydrolases"/>
    <property type="match status" value="2"/>
</dbReference>
<evidence type="ECO:0000256" key="10">
    <source>
        <dbReference type="ARBA" id="ARBA00023180"/>
    </source>
</evidence>
<dbReference type="GO" id="GO:0016020">
    <property type="term" value="C:membrane"/>
    <property type="evidence" value="ECO:0007669"/>
    <property type="project" value="UniProtKB-SubCell"/>
</dbReference>
<feature type="region of interest" description="Disordered" evidence="11">
    <location>
        <begin position="1428"/>
        <end position="1448"/>
    </location>
</feature>
<feature type="transmembrane region" description="Helical" evidence="12">
    <location>
        <begin position="1117"/>
        <end position="1150"/>
    </location>
</feature>
<gene>
    <name evidence="15" type="ORF">BGW36DRAFT_369100</name>
</gene>
<dbReference type="RefSeq" id="XP_046076307.1">
    <property type="nucleotide sequence ID" value="XM_046215082.1"/>
</dbReference>
<protein>
    <submittedName>
        <fullName evidence="15">ABC bile acid transporter</fullName>
    </submittedName>
</protein>
<dbReference type="CDD" id="cd03244">
    <property type="entry name" value="ABCC_MRP_domain2"/>
    <property type="match status" value="1"/>
</dbReference>
<dbReference type="GeneID" id="70245369"/>
<evidence type="ECO:0000313" key="16">
    <source>
        <dbReference type="Proteomes" id="UP001201262"/>
    </source>
</evidence>
<dbReference type="CDD" id="cd03250">
    <property type="entry name" value="ABCC_MRP_domain1"/>
    <property type="match status" value="1"/>
</dbReference>
<dbReference type="InterPro" id="IPR017871">
    <property type="entry name" value="ABC_transporter-like_CS"/>
</dbReference>
<dbReference type="SMART" id="SM00382">
    <property type="entry name" value="AAA"/>
    <property type="match status" value="2"/>
</dbReference>
<keyword evidence="6" id="KW-0547">Nucleotide-binding</keyword>
<dbReference type="Gene3D" id="3.40.50.300">
    <property type="entry name" value="P-loop containing nucleotide triphosphate hydrolases"/>
    <property type="match status" value="2"/>
</dbReference>
<feature type="compositionally biased region" description="Low complexity" evidence="11">
    <location>
        <begin position="1432"/>
        <end position="1446"/>
    </location>
</feature>
<organism evidence="15 16">
    <name type="scientific">Talaromyces proteolyticus</name>
    <dbReference type="NCBI Taxonomy" id="1131652"/>
    <lineage>
        <taxon>Eukaryota</taxon>
        <taxon>Fungi</taxon>
        <taxon>Dikarya</taxon>
        <taxon>Ascomycota</taxon>
        <taxon>Pezizomycotina</taxon>
        <taxon>Eurotiomycetes</taxon>
        <taxon>Eurotiomycetidae</taxon>
        <taxon>Eurotiales</taxon>
        <taxon>Trichocomaceae</taxon>
        <taxon>Talaromyces</taxon>
        <taxon>Talaromyces sect. Bacilispori</taxon>
    </lineage>
</organism>
<keyword evidence="10" id="KW-0325">Glycoprotein</keyword>
<feature type="transmembrane region" description="Helical" evidence="12">
    <location>
        <begin position="1235"/>
        <end position="1256"/>
    </location>
</feature>
<evidence type="ECO:0000256" key="5">
    <source>
        <dbReference type="ARBA" id="ARBA00022737"/>
    </source>
</evidence>
<dbReference type="PROSITE" id="PS00211">
    <property type="entry name" value="ABC_TRANSPORTER_1"/>
    <property type="match status" value="1"/>
</dbReference>
<evidence type="ECO:0000313" key="15">
    <source>
        <dbReference type="EMBL" id="KAH8703289.1"/>
    </source>
</evidence>
<dbReference type="PANTHER" id="PTHR24223">
    <property type="entry name" value="ATP-BINDING CASSETTE SUB-FAMILY C"/>
    <property type="match status" value="1"/>
</dbReference>
<feature type="region of interest" description="Disordered" evidence="11">
    <location>
        <begin position="916"/>
        <end position="940"/>
    </location>
</feature>
<evidence type="ECO:0000259" key="13">
    <source>
        <dbReference type="PROSITE" id="PS50893"/>
    </source>
</evidence>
<dbReference type="GO" id="GO:0005737">
    <property type="term" value="C:cytoplasm"/>
    <property type="evidence" value="ECO:0007669"/>
    <property type="project" value="UniProtKB-ARBA"/>
</dbReference>
<feature type="transmembrane region" description="Helical" evidence="12">
    <location>
        <begin position="72"/>
        <end position="93"/>
    </location>
</feature>
<evidence type="ECO:0000256" key="2">
    <source>
        <dbReference type="ARBA" id="ARBA00009726"/>
    </source>
</evidence>
<dbReference type="GO" id="GO:0005524">
    <property type="term" value="F:ATP binding"/>
    <property type="evidence" value="ECO:0007669"/>
    <property type="project" value="UniProtKB-KW"/>
</dbReference>
<dbReference type="GO" id="GO:0016887">
    <property type="term" value="F:ATP hydrolysis activity"/>
    <property type="evidence" value="ECO:0007669"/>
    <property type="project" value="InterPro"/>
</dbReference>
<dbReference type="InterPro" id="IPR003593">
    <property type="entry name" value="AAA+_ATPase"/>
</dbReference>
<keyword evidence="7" id="KW-0067">ATP-binding</keyword>
<dbReference type="Proteomes" id="UP001201262">
    <property type="component" value="Unassembled WGS sequence"/>
</dbReference>
<dbReference type="Pfam" id="PF00005">
    <property type="entry name" value="ABC_tran"/>
    <property type="match status" value="2"/>
</dbReference>
<feature type="transmembrane region" description="Helical" evidence="12">
    <location>
        <begin position="1209"/>
        <end position="1229"/>
    </location>
</feature>
<dbReference type="InterPro" id="IPR050173">
    <property type="entry name" value="ABC_transporter_C-like"/>
</dbReference>
<proteinExistence type="inferred from homology"/>
<keyword evidence="5" id="KW-0677">Repeat</keyword>
<comment type="caution">
    <text evidence="15">The sequence shown here is derived from an EMBL/GenBank/DDBJ whole genome shotgun (WGS) entry which is preliminary data.</text>
</comment>
<evidence type="ECO:0000256" key="7">
    <source>
        <dbReference type="ARBA" id="ARBA00022840"/>
    </source>
</evidence>
<feature type="transmembrane region" description="Helical" evidence="12">
    <location>
        <begin position="137"/>
        <end position="158"/>
    </location>
</feature>
<comment type="similarity">
    <text evidence="2">Belongs to the ABC transporter superfamily. ABCC family. Conjugate transporter (TC 3.A.1.208) subfamily.</text>
</comment>
<comment type="subcellular location">
    <subcellularLocation>
        <location evidence="1">Membrane</location>
        <topology evidence="1">Multi-pass membrane protein</topology>
    </subcellularLocation>
</comment>
<keyword evidence="9 12" id="KW-0472">Membrane</keyword>
<dbReference type="Pfam" id="PF00664">
    <property type="entry name" value="ABC_membrane"/>
    <property type="match status" value="2"/>
</dbReference>
<feature type="transmembrane region" description="Helical" evidence="12">
    <location>
        <begin position="6"/>
        <end position="26"/>
    </location>
</feature>
<dbReference type="FunFam" id="1.20.1560.10:FF:000013">
    <property type="entry name" value="ABC transporter C family member 2"/>
    <property type="match status" value="1"/>
</dbReference>
<dbReference type="FunFam" id="3.40.50.300:FF:000825">
    <property type="entry name" value="ABC bile acid transporter"/>
    <property type="match status" value="1"/>
</dbReference>
<feature type="domain" description="ABC transporter" evidence="13">
    <location>
        <begin position="1308"/>
        <end position="1570"/>
    </location>
</feature>
<dbReference type="CDD" id="cd18604">
    <property type="entry name" value="ABC_6TM_VMR1_D2_like"/>
    <property type="match status" value="1"/>
</dbReference>
<dbReference type="PROSITE" id="PS50893">
    <property type="entry name" value="ABC_TRANSPORTER_2"/>
    <property type="match status" value="2"/>
</dbReference>
<accession>A0AAD4KZ49</accession>
<reference evidence="15" key="1">
    <citation type="submission" date="2021-12" db="EMBL/GenBank/DDBJ databases">
        <title>Convergent genome expansion in fungi linked to evolution of root-endophyte symbiosis.</title>
        <authorList>
            <consortium name="DOE Joint Genome Institute"/>
            <person name="Ke Y.-H."/>
            <person name="Bonito G."/>
            <person name="Liao H.-L."/>
            <person name="Looney B."/>
            <person name="Rojas-Flechas A."/>
            <person name="Nash J."/>
            <person name="Hameed K."/>
            <person name="Schadt C."/>
            <person name="Martin F."/>
            <person name="Crous P.W."/>
            <person name="Miettinen O."/>
            <person name="Magnuson J.K."/>
            <person name="Labbe J."/>
            <person name="Jacobson D."/>
            <person name="Doktycz M.J."/>
            <person name="Veneault-Fourrey C."/>
            <person name="Kuo A."/>
            <person name="Mondo S."/>
            <person name="Calhoun S."/>
            <person name="Riley R."/>
            <person name="Ohm R."/>
            <person name="LaButti K."/>
            <person name="Andreopoulos B."/>
            <person name="Pangilinan J."/>
            <person name="Nolan M."/>
            <person name="Tritt A."/>
            <person name="Clum A."/>
            <person name="Lipzen A."/>
            <person name="Daum C."/>
            <person name="Barry K."/>
            <person name="Grigoriev I.V."/>
            <person name="Vilgalys R."/>
        </authorList>
    </citation>
    <scope>NUCLEOTIDE SEQUENCE</scope>
    <source>
        <strain evidence="15">PMI_201</strain>
    </source>
</reference>
<feature type="transmembrane region" description="Helical" evidence="12">
    <location>
        <begin position="1035"/>
        <end position="1059"/>
    </location>
</feature>
<evidence type="ECO:0000256" key="12">
    <source>
        <dbReference type="SAM" id="Phobius"/>
    </source>
</evidence>
<dbReference type="PANTHER" id="PTHR24223:SF456">
    <property type="entry name" value="MULTIDRUG RESISTANCE-ASSOCIATED PROTEIN LETHAL(2)03659"/>
    <property type="match status" value="1"/>
</dbReference>
<feature type="transmembrane region" description="Helical" evidence="12">
    <location>
        <begin position="449"/>
        <end position="476"/>
    </location>
</feature>
<evidence type="ECO:0000256" key="1">
    <source>
        <dbReference type="ARBA" id="ARBA00004141"/>
    </source>
</evidence>
<feature type="transmembrane region" description="Helical" evidence="12">
    <location>
        <begin position="170"/>
        <end position="193"/>
    </location>
</feature>
<keyword evidence="16" id="KW-1185">Reference proteome</keyword>
<name>A0AAD4KZ49_9EURO</name>
<dbReference type="PROSITE" id="PS50929">
    <property type="entry name" value="ABC_TM1F"/>
    <property type="match status" value="2"/>
</dbReference>
<feature type="compositionally biased region" description="Basic and acidic residues" evidence="11">
    <location>
        <begin position="371"/>
        <end position="395"/>
    </location>
</feature>
<dbReference type="InterPro" id="IPR036640">
    <property type="entry name" value="ABC1_TM_sf"/>
</dbReference>
<evidence type="ECO:0000256" key="11">
    <source>
        <dbReference type="SAM" id="MobiDB-lite"/>
    </source>
</evidence>
<feature type="domain" description="ABC transmembrane type-1" evidence="14">
    <location>
        <begin position="420"/>
        <end position="605"/>
    </location>
</feature>
<dbReference type="FunFam" id="3.40.50.300:FF:000610">
    <property type="entry name" value="Multidrug resistance-associated ABC transporter"/>
    <property type="match status" value="1"/>
</dbReference>
<dbReference type="InterPro" id="IPR003439">
    <property type="entry name" value="ABC_transporter-like_ATP-bd"/>
</dbReference>
<keyword evidence="8 12" id="KW-1133">Transmembrane helix</keyword>
<keyword evidence="3" id="KW-0813">Transport</keyword>
<feature type="compositionally biased region" description="Acidic residues" evidence="11">
    <location>
        <begin position="398"/>
        <end position="412"/>
    </location>
</feature>
<dbReference type="InterPro" id="IPR027417">
    <property type="entry name" value="P-loop_NTPase"/>
</dbReference>